<feature type="compositionally biased region" description="Polar residues" evidence="1">
    <location>
        <begin position="59"/>
        <end position="81"/>
    </location>
</feature>
<dbReference type="AlphaFoldDB" id="A0A0C3LU54"/>
<dbReference type="EMBL" id="KN823052">
    <property type="protein sequence ID" value="KIO24902.1"/>
    <property type="molecule type" value="Genomic_DNA"/>
</dbReference>
<dbReference type="HOGENOM" id="CLU_1760135_0_0_1"/>
<protein>
    <submittedName>
        <fullName evidence="2">Uncharacterized protein</fullName>
    </submittedName>
</protein>
<evidence type="ECO:0000256" key="1">
    <source>
        <dbReference type="SAM" id="MobiDB-lite"/>
    </source>
</evidence>
<sequence length="148" mass="16075">MSAYPGRQGRSRRYIGRNEKQRGLPTLLPSEPQRLHWPPPPPGVSSLQREMHAALWGSYYSNPDASTDPSSVNSQCQNQDPQPALQFPTPVTPSTGFAGVAAADRSAPWTAPISSQQQQYPNQSADRSNPARGGVRRGSGIRGGRGRR</sequence>
<name>A0A0C3LU54_9AGAM</name>
<feature type="compositionally biased region" description="Polar residues" evidence="1">
    <location>
        <begin position="112"/>
        <end position="127"/>
    </location>
</feature>
<gene>
    <name evidence="2" type="ORF">M407DRAFT_8715</name>
</gene>
<accession>A0A0C3LU54</accession>
<evidence type="ECO:0000313" key="2">
    <source>
        <dbReference type="EMBL" id="KIO24902.1"/>
    </source>
</evidence>
<feature type="compositionally biased region" description="Gly residues" evidence="1">
    <location>
        <begin position="136"/>
        <end position="148"/>
    </location>
</feature>
<proteinExistence type="predicted"/>
<reference evidence="3" key="2">
    <citation type="submission" date="2015-01" db="EMBL/GenBank/DDBJ databases">
        <title>Evolutionary Origins and Diversification of the Mycorrhizal Mutualists.</title>
        <authorList>
            <consortium name="DOE Joint Genome Institute"/>
            <consortium name="Mycorrhizal Genomics Consortium"/>
            <person name="Kohler A."/>
            <person name="Kuo A."/>
            <person name="Nagy L.G."/>
            <person name="Floudas D."/>
            <person name="Copeland A."/>
            <person name="Barry K.W."/>
            <person name="Cichocki N."/>
            <person name="Veneault-Fourrey C."/>
            <person name="LaButti K."/>
            <person name="Lindquist E.A."/>
            <person name="Lipzen A."/>
            <person name="Lundell T."/>
            <person name="Morin E."/>
            <person name="Murat C."/>
            <person name="Riley R."/>
            <person name="Ohm R."/>
            <person name="Sun H."/>
            <person name="Tunlid A."/>
            <person name="Henrissat B."/>
            <person name="Grigoriev I.V."/>
            <person name="Hibbett D.S."/>
            <person name="Martin F."/>
        </authorList>
    </citation>
    <scope>NUCLEOTIDE SEQUENCE [LARGE SCALE GENOMIC DNA]</scope>
    <source>
        <strain evidence="3">MUT 4182</strain>
    </source>
</reference>
<reference evidence="2 3" key="1">
    <citation type="submission" date="2014-04" db="EMBL/GenBank/DDBJ databases">
        <authorList>
            <consortium name="DOE Joint Genome Institute"/>
            <person name="Kuo A."/>
            <person name="Girlanda M."/>
            <person name="Perotto S."/>
            <person name="Kohler A."/>
            <person name="Nagy L.G."/>
            <person name="Floudas D."/>
            <person name="Copeland A."/>
            <person name="Barry K.W."/>
            <person name="Cichocki N."/>
            <person name="Veneault-Fourrey C."/>
            <person name="LaButti K."/>
            <person name="Lindquist E.A."/>
            <person name="Lipzen A."/>
            <person name="Lundell T."/>
            <person name="Morin E."/>
            <person name="Murat C."/>
            <person name="Sun H."/>
            <person name="Tunlid A."/>
            <person name="Henrissat B."/>
            <person name="Grigoriev I.V."/>
            <person name="Hibbett D.S."/>
            <person name="Martin F."/>
            <person name="Nordberg H.P."/>
            <person name="Cantor M.N."/>
            <person name="Hua S.X."/>
        </authorList>
    </citation>
    <scope>NUCLEOTIDE SEQUENCE [LARGE SCALE GENOMIC DNA]</scope>
    <source>
        <strain evidence="2 3">MUT 4182</strain>
    </source>
</reference>
<keyword evidence="3" id="KW-1185">Reference proteome</keyword>
<evidence type="ECO:0000313" key="3">
    <source>
        <dbReference type="Proteomes" id="UP000054248"/>
    </source>
</evidence>
<dbReference type="Proteomes" id="UP000054248">
    <property type="component" value="Unassembled WGS sequence"/>
</dbReference>
<organism evidence="2 3">
    <name type="scientific">Tulasnella calospora MUT 4182</name>
    <dbReference type="NCBI Taxonomy" id="1051891"/>
    <lineage>
        <taxon>Eukaryota</taxon>
        <taxon>Fungi</taxon>
        <taxon>Dikarya</taxon>
        <taxon>Basidiomycota</taxon>
        <taxon>Agaricomycotina</taxon>
        <taxon>Agaricomycetes</taxon>
        <taxon>Cantharellales</taxon>
        <taxon>Tulasnellaceae</taxon>
        <taxon>Tulasnella</taxon>
    </lineage>
</organism>
<feature type="region of interest" description="Disordered" evidence="1">
    <location>
        <begin position="1"/>
        <end position="148"/>
    </location>
</feature>